<gene>
    <name evidence="1" type="ORF">GQ55_2G385500</name>
</gene>
<protein>
    <submittedName>
        <fullName evidence="1">Uncharacterized protein</fullName>
    </submittedName>
</protein>
<dbReference type="AlphaFoldDB" id="A0A2T7EWX1"/>
<accession>A0A2T7EWX1</accession>
<name>A0A2T7EWX1_9POAL</name>
<keyword evidence="2" id="KW-1185">Reference proteome</keyword>
<dbReference type="EMBL" id="CM009750">
    <property type="protein sequence ID" value="PUZ72333.1"/>
    <property type="molecule type" value="Genomic_DNA"/>
</dbReference>
<dbReference type="Proteomes" id="UP000244336">
    <property type="component" value="Chromosome 2"/>
</dbReference>
<evidence type="ECO:0000313" key="2">
    <source>
        <dbReference type="Proteomes" id="UP000244336"/>
    </source>
</evidence>
<sequence length="117" mass="12220">MDRIAIRPGPSEPGPLISTRTLVLPLPRAASLPQPAPAVLRRHGATPPSHLAVARRLDHPPVDGTKPPNGAVARTIAAVPPWSTGPLAGFAHLTGSSLDSQGSCVMELMLQVQNHEV</sequence>
<evidence type="ECO:0000313" key="1">
    <source>
        <dbReference type="EMBL" id="PUZ72333.1"/>
    </source>
</evidence>
<proteinExistence type="predicted"/>
<organism evidence="1 2">
    <name type="scientific">Panicum hallii var. hallii</name>
    <dbReference type="NCBI Taxonomy" id="1504633"/>
    <lineage>
        <taxon>Eukaryota</taxon>
        <taxon>Viridiplantae</taxon>
        <taxon>Streptophyta</taxon>
        <taxon>Embryophyta</taxon>
        <taxon>Tracheophyta</taxon>
        <taxon>Spermatophyta</taxon>
        <taxon>Magnoliopsida</taxon>
        <taxon>Liliopsida</taxon>
        <taxon>Poales</taxon>
        <taxon>Poaceae</taxon>
        <taxon>PACMAD clade</taxon>
        <taxon>Panicoideae</taxon>
        <taxon>Panicodae</taxon>
        <taxon>Paniceae</taxon>
        <taxon>Panicinae</taxon>
        <taxon>Panicum</taxon>
        <taxon>Panicum sect. Panicum</taxon>
    </lineage>
</organism>
<dbReference type="Gramene" id="PUZ72333">
    <property type="protein sequence ID" value="PUZ72333"/>
    <property type="gene ID" value="GQ55_2G385500"/>
</dbReference>
<reference evidence="1 2" key="1">
    <citation type="submission" date="2018-04" db="EMBL/GenBank/DDBJ databases">
        <title>WGS assembly of Panicum hallii var. hallii HAL2.</title>
        <authorList>
            <person name="Lovell J."/>
            <person name="Jenkins J."/>
            <person name="Lowry D."/>
            <person name="Mamidi S."/>
            <person name="Sreedasyam A."/>
            <person name="Weng X."/>
            <person name="Barry K."/>
            <person name="Bonette J."/>
            <person name="Campitelli B."/>
            <person name="Daum C."/>
            <person name="Gordon S."/>
            <person name="Gould B."/>
            <person name="Lipzen A."/>
            <person name="MacQueen A."/>
            <person name="Palacio-Mejia J."/>
            <person name="Plott C."/>
            <person name="Shakirov E."/>
            <person name="Shu S."/>
            <person name="Yoshinaga Y."/>
            <person name="Zane M."/>
            <person name="Rokhsar D."/>
            <person name="Grimwood J."/>
            <person name="Schmutz J."/>
            <person name="Juenger T."/>
        </authorList>
    </citation>
    <scope>NUCLEOTIDE SEQUENCE [LARGE SCALE GENOMIC DNA]</scope>
    <source>
        <strain evidence="2">cv. HAL2</strain>
    </source>
</reference>